<reference evidence="1 2" key="1">
    <citation type="submission" date="2020-07" db="EMBL/GenBank/DDBJ databases">
        <title>Sequencing the genomes of 1000 actinobacteria strains.</title>
        <authorList>
            <person name="Klenk H.-P."/>
        </authorList>
    </citation>
    <scope>NUCLEOTIDE SEQUENCE [LARGE SCALE GENOMIC DNA]</scope>
    <source>
        <strain evidence="1 2">DSM 23737</strain>
    </source>
</reference>
<name>A0A7W3JUG4_9MICO</name>
<dbReference type="AlphaFoldDB" id="A0A7W3JUG4"/>
<dbReference type="Pfam" id="PF07799">
    <property type="entry name" value="DUF1643"/>
    <property type="match status" value="1"/>
</dbReference>
<sequence>MEWLYERTEDNSARFALGAVGERPLVCIGLNPSTATPTRLDATLTRVQAVAAFHGYDSFLMLNVYPLRSTDPAGLPVELDSELVEANARQIRKVLNDCDPDVWAAWGALITKRLSLVPTLIELLELPELTNARWFSHGPISKDGHPHHPLYVKDADPLMPFDIEPYRDKLRRLLPVERPHTVFHTRRTSPPAS</sequence>
<comment type="caution">
    <text evidence="1">The sequence shown here is derived from an EMBL/GenBank/DDBJ whole genome shotgun (WGS) entry which is preliminary data.</text>
</comment>
<protein>
    <recommendedName>
        <fullName evidence="3">DUF1643 domain-containing protein</fullName>
    </recommendedName>
</protein>
<dbReference type="InterPro" id="IPR012441">
    <property type="entry name" value="DUF1643"/>
</dbReference>
<evidence type="ECO:0008006" key="3">
    <source>
        <dbReference type="Google" id="ProtNLM"/>
    </source>
</evidence>
<proteinExistence type="predicted"/>
<keyword evidence="2" id="KW-1185">Reference proteome</keyword>
<accession>A0A7W3JUG4</accession>
<dbReference type="Proteomes" id="UP000524237">
    <property type="component" value="Unassembled WGS sequence"/>
</dbReference>
<evidence type="ECO:0000313" key="1">
    <source>
        <dbReference type="EMBL" id="MBA8829405.1"/>
    </source>
</evidence>
<evidence type="ECO:0000313" key="2">
    <source>
        <dbReference type="Proteomes" id="UP000524237"/>
    </source>
</evidence>
<organism evidence="1 2">
    <name type="scientific">Alpinimonas psychrophila</name>
    <dbReference type="NCBI Taxonomy" id="748908"/>
    <lineage>
        <taxon>Bacteria</taxon>
        <taxon>Bacillati</taxon>
        <taxon>Actinomycetota</taxon>
        <taxon>Actinomycetes</taxon>
        <taxon>Micrococcales</taxon>
        <taxon>Microbacteriaceae</taxon>
        <taxon>Alpinimonas</taxon>
    </lineage>
</organism>
<gene>
    <name evidence="1" type="ORF">FB555_001510</name>
</gene>
<dbReference type="RefSeq" id="WP_182484841.1">
    <property type="nucleotide sequence ID" value="NZ_JACGWU010000004.1"/>
</dbReference>
<dbReference type="EMBL" id="JACGWU010000004">
    <property type="protein sequence ID" value="MBA8829405.1"/>
    <property type="molecule type" value="Genomic_DNA"/>
</dbReference>